<dbReference type="RefSeq" id="WP_043375924.1">
    <property type="nucleotide sequence ID" value="NZ_CP006704.1"/>
</dbReference>
<reference evidence="2 3" key="1">
    <citation type="journal article" date="2014" name="Genome Announc.">
        <title>Complete Genome Sequence of Polychlorinated Biphenyl Degrader Comamonas testosteroni TK102 (NBRC 109938).</title>
        <authorList>
            <person name="Fukuda K."/>
            <person name="Hosoyama A."/>
            <person name="Tsuchikane K."/>
            <person name="Ohji S."/>
            <person name="Yamazoe A."/>
            <person name="Fujita N."/>
            <person name="Shintani M."/>
            <person name="Kimbara K."/>
        </authorList>
    </citation>
    <scope>NUCLEOTIDE SEQUENCE [LARGE SCALE GENOMIC DNA]</scope>
    <source>
        <strain evidence="2">TK102</strain>
    </source>
</reference>
<accession>A0A076PVJ4</accession>
<dbReference type="EMBL" id="CP006704">
    <property type="protein sequence ID" value="AIJ49703.1"/>
    <property type="molecule type" value="Genomic_DNA"/>
</dbReference>
<name>A0A076PVJ4_COMTE</name>
<protein>
    <submittedName>
        <fullName evidence="2">Uncharacterized protein</fullName>
    </submittedName>
</protein>
<feature type="coiled-coil region" evidence="1">
    <location>
        <begin position="83"/>
        <end position="110"/>
    </location>
</feature>
<evidence type="ECO:0000313" key="3">
    <source>
        <dbReference type="Proteomes" id="UP000028782"/>
    </source>
</evidence>
<keyword evidence="1" id="KW-0175">Coiled coil</keyword>
<evidence type="ECO:0000313" key="2">
    <source>
        <dbReference type="EMBL" id="AIJ49703.1"/>
    </source>
</evidence>
<evidence type="ECO:0000256" key="1">
    <source>
        <dbReference type="SAM" id="Coils"/>
    </source>
</evidence>
<dbReference type="KEGG" id="ctes:O987_28290"/>
<sequence length="143" mass="16390">MRKERAPDITPERLDQAVDLIDVWRGKLTWELLLDKLEQEVGVRYSRFTLAAYPQVANAFSFRKDALRGNLPRSKSEPRDEKIREAHAKVERAKAKADRLEAENKLLLEQFVVWATNAERCGVTIAQLNKPLPKPPRDQSKGA</sequence>
<dbReference type="AlphaFoldDB" id="A0A076PVJ4"/>
<dbReference type="HOGENOM" id="CLU_130970_0_0_4"/>
<proteinExistence type="predicted"/>
<dbReference type="Proteomes" id="UP000028782">
    <property type="component" value="Chromosome"/>
</dbReference>
<organism evidence="2 3">
    <name type="scientific">Comamonas testosteroni TK102</name>
    <dbReference type="NCBI Taxonomy" id="1392005"/>
    <lineage>
        <taxon>Bacteria</taxon>
        <taxon>Pseudomonadati</taxon>
        <taxon>Pseudomonadota</taxon>
        <taxon>Betaproteobacteria</taxon>
        <taxon>Burkholderiales</taxon>
        <taxon>Comamonadaceae</taxon>
        <taxon>Comamonas</taxon>
    </lineage>
</organism>
<gene>
    <name evidence="2" type="ORF">O987_28290</name>
</gene>